<name>A0AA90NRS8_9GAMM</name>
<dbReference type="EMBL" id="JASXSV010000013">
    <property type="protein sequence ID" value="MDP0589384.1"/>
    <property type="molecule type" value="Genomic_DNA"/>
</dbReference>
<reference evidence="2 3" key="1">
    <citation type="journal article" date="2023" name="bioRxiv">
        <title>An intranuclear bacterial parasite of deep-sea mussels expresses apoptosis inhibitors acquired from its host.</title>
        <authorList>
            <person name="Gonzalez Porras M.A."/>
            <person name="Assie A."/>
            <person name="Tietjen M."/>
            <person name="Violette M."/>
            <person name="Kleiner M."/>
            <person name="Gruber-Vodicka H."/>
            <person name="Dubilier N."/>
            <person name="Leisch N."/>
        </authorList>
    </citation>
    <scope>NUCLEOTIDE SEQUENCE [LARGE SCALE GENOMIC DNA]</scope>
    <source>
        <strain evidence="2">IAP13</strain>
    </source>
</reference>
<dbReference type="PROSITE" id="PS51257">
    <property type="entry name" value="PROKAR_LIPOPROTEIN"/>
    <property type="match status" value="1"/>
</dbReference>
<dbReference type="AlphaFoldDB" id="A0AA90NRS8"/>
<feature type="transmembrane region" description="Helical" evidence="1">
    <location>
        <begin position="20"/>
        <end position="41"/>
    </location>
</feature>
<feature type="transmembrane region" description="Helical" evidence="1">
    <location>
        <begin position="222"/>
        <end position="239"/>
    </location>
</feature>
<dbReference type="Proteomes" id="UP001178148">
    <property type="component" value="Unassembled WGS sequence"/>
</dbReference>
<evidence type="ECO:0000313" key="2">
    <source>
        <dbReference type="EMBL" id="MDP0589384.1"/>
    </source>
</evidence>
<keyword evidence="1" id="KW-1133">Transmembrane helix</keyword>
<keyword evidence="1" id="KW-0472">Membrane</keyword>
<feature type="transmembrane region" description="Helical" evidence="1">
    <location>
        <begin position="61"/>
        <end position="82"/>
    </location>
</feature>
<feature type="transmembrane region" description="Helical" evidence="1">
    <location>
        <begin position="246"/>
        <end position="271"/>
    </location>
</feature>
<comment type="caution">
    <text evidence="2">The sequence shown here is derived from an EMBL/GenBank/DDBJ whole genome shotgun (WGS) entry which is preliminary data.</text>
</comment>
<evidence type="ECO:0000313" key="3">
    <source>
        <dbReference type="Proteomes" id="UP001178148"/>
    </source>
</evidence>
<protein>
    <recommendedName>
        <fullName evidence="4">DUF2232 domain-containing protein</fullName>
    </recommendedName>
</protein>
<sequence length="290" mass="31399">MRGLAELVMRGSKQAVIMSVFFACIPILLWLSASIVALVILRHGAGQGIKVLMWALLPGVAWAAMGQYSVVMGLLAVAVLALVLRATCSWQKTLLVILPIGGLMALVLAQFAPEQLAQLTNMVMEFLASFLKQADKALDDLGESLELRVQYGVIGMLTWFNLLSSIVGVIVARVWQSWLYNPGGFRKEFQNIRLSAPIAVILLILIFAGSALLPFLLVLAPLASLPLFVAGISLVHGLVELKNMGALWLIVFYIAVVFFAQLAYPVIALAACLDSLFDFRKTGHSNPHAG</sequence>
<feature type="transmembrane region" description="Helical" evidence="1">
    <location>
        <begin position="151"/>
        <end position="175"/>
    </location>
</feature>
<organism evidence="2 3">
    <name type="scientific">Candidatus Endonucleibacter bathymodioli</name>
    <dbReference type="NCBI Taxonomy" id="539814"/>
    <lineage>
        <taxon>Bacteria</taxon>
        <taxon>Pseudomonadati</taxon>
        <taxon>Pseudomonadota</taxon>
        <taxon>Gammaproteobacteria</taxon>
        <taxon>Oceanospirillales</taxon>
        <taxon>Endozoicomonadaceae</taxon>
        <taxon>Candidatus Endonucleibacter</taxon>
    </lineage>
</organism>
<evidence type="ECO:0000256" key="1">
    <source>
        <dbReference type="SAM" id="Phobius"/>
    </source>
</evidence>
<keyword evidence="1" id="KW-0812">Transmembrane</keyword>
<proteinExistence type="predicted"/>
<feature type="transmembrane region" description="Helical" evidence="1">
    <location>
        <begin position="196"/>
        <end position="216"/>
    </location>
</feature>
<feature type="transmembrane region" description="Helical" evidence="1">
    <location>
        <begin position="94"/>
        <end position="112"/>
    </location>
</feature>
<gene>
    <name evidence="2" type="ORF">QS748_09430</name>
</gene>
<evidence type="ECO:0008006" key="4">
    <source>
        <dbReference type="Google" id="ProtNLM"/>
    </source>
</evidence>
<keyword evidence="3" id="KW-1185">Reference proteome</keyword>
<accession>A0AA90NRS8</accession>